<keyword evidence="4" id="KW-0812">Transmembrane</keyword>
<dbReference type="Pfam" id="PF00114">
    <property type="entry name" value="Pilin"/>
    <property type="match status" value="1"/>
</dbReference>
<dbReference type="PANTHER" id="PTHR30093:SF34">
    <property type="entry name" value="PREPILIN PEPTIDASE-DEPENDENT PROTEIN D"/>
    <property type="match status" value="1"/>
</dbReference>
<dbReference type="SUPFAM" id="SSF54523">
    <property type="entry name" value="Pili subunits"/>
    <property type="match status" value="1"/>
</dbReference>
<dbReference type="Gene3D" id="3.30.700.10">
    <property type="entry name" value="Glycoprotein, Type 4 Pilin"/>
    <property type="match status" value="1"/>
</dbReference>
<organism evidence="5 6">
    <name type="scientific">Rheinheimera lutimaris</name>
    <dbReference type="NCBI Taxonomy" id="2740584"/>
    <lineage>
        <taxon>Bacteria</taxon>
        <taxon>Pseudomonadati</taxon>
        <taxon>Pseudomonadota</taxon>
        <taxon>Gammaproteobacteria</taxon>
        <taxon>Chromatiales</taxon>
        <taxon>Chromatiaceae</taxon>
        <taxon>Rheinheimera</taxon>
    </lineage>
</organism>
<dbReference type="NCBIfam" id="TIGR02532">
    <property type="entry name" value="IV_pilin_GFxxxE"/>
    <property type="match status" value="1"/>
</dbReference>
<name>A0A7Y5EJD0_9GAMM</name>
<dbReference type="InterPro" id="IPR012902">
    <property type="entry name" value="N_methyl_site"/>
</dbReference>
<evidence type="ECO:0000256" key="4">
    <source>
        <dbReference type="SAM" id="Phobius"/>
    </source>
</evidence>
<dbReference type="PROSITE" id="PS00409">
    <property type="entry name" value="PROKAR_NTER_METHYL"/>
    <property type="match status" value="1"/>
</dbReference>
<dbReference type="Proteomes" id="UP000523161">
    <property type="component" value="Unassembled WGS sequence"/>
</dbReference>
<dbReference type="AlphaFoldDB" id="A0A7Y5EJD0"/>
<proteinExistence type="inferred from homology"/>
<keyword evidence="6" id="KW-1185">Reference proteome</keyword>
<dbReference type="GO" id="GO:0007155">
    <property type="term" value="P:cell adhesion"/>
    <property type="evidence" value="ECO:0007669"/>
    <property type="project" value="InterPro"/>
</dbReference>
<evidence type="ECO:0000313" key="6">
    <source>
        <dbReference type="Proteomes" id="UP000523161"/>
    </source>
</evidence>
<reference evidence="5 6" key="1">
    <citation type="submission" date="2020-06" db="EMBL/GenBank/DDBJ databases">
        <title>Rheinheimera sp. nov., a marine bacterium isolated from coastal.</title>
        <authorList>
            <person name="Yu Q."/>
            <person name="Qi Y."/>
            <person name="Pu J."/>
        </authorList>
    </citation>
    <scope>NUCLEOTIDE SEQUENCE [LARGE SCALE GENOMIC DNA]</scope>
    <source>
        <strain evidence="5 6">YQF-2</strain>
    </source>
</reference>
<evidence type="ECO:0000256" key="2">
    <source>
        <dbReference type="ARBA" id="ARBA00022481"/>
    </source>
</evidence>
<dbReference type="Pfam" id="PF07963">
    <property type="entry name" value="N_methyl"/>
    <property type="match status" value="1"/>
</dbReference>
<evidence type="ECO:0000256" key="1">
    <source>
        <dbReference type="ARBA" id="ARBA00005233"/>
    </source>
</evidence>
<dbReference type="PANTHER" id="PTHR30093">
    <property type="entry name" value="GENERAL SECRETION PATHWAY PROTEIN G"/>
    <property type="match status" value="1"/>
</dbReference>
<dbReference type="GO" id="GO:0009289">
    <property type="term" value="C:pilus"/>
    <property type="evidence" value="ECO:0007669"/>
    <property type="project" value="InterPro"/>
</dbReference>
<sequence length="137" mass="13770">MKRTQQGFTLIELLIVIAIIGILAAIAIPQYQNYTARSNVSACLGEISPGRTQFEIMVLEGKHATVAPGTIGLAQNSACSGISAAATEDGAGTIVGTTKGAGVGGDTLTLTRSTAGVWTCVYSGADDYAPSGCGTGS</sequence>
<accession>A0A7Y5EJD0</accession>
<keyword evidence="3" id="KW-0281">Fimbrium</keyword>
<protein>
    <submittedName>
        <fullName evidence="5">Pilin</fullName>
    </submittedName>
</protein>
<comment type="similarity">
    <text evidence="1 3">Belongs to the N-Me-Phe pilin family.</text>
</comment>
<keyword evidence="2" id="KW-0488">Methylation</keyword>
<evidence type="ECO:0000313" key="5">
    <source>
        <dbReference type="EMBL" id="NRQ43246.1"/>
    </source>
</evidence>
<feature type="transmembrane region" description="Helical" evidence="4">
    <location>
        <begin position="7"/>
        <end position="28"/>
    </location>
</feature>
<dbReference type="InterPro" id="IPR045584">
    <property type="entry name" value="Pilin-like"/>
</dbReference>
<dbReference type="InterPro" id="IPR001082">
    <property type="entry name" value="Pilin"/>
</dbReference>
<comment type="caution">
    <text evidence="5">The sequence shown here is derived from an EMBL/GenBank/DDBJ whole genome shotgun (WGS) entry which is preliminary data.</text>
</comment>
<evidence type="ECO:0000256" key="3">
    <source>
        <dbReference type="RuleBase" id="RU000389"/>
    </source>
</evidence>
<gene>
    <name evidence="5" type="ORF">HRH59_11895</name>
</gene>
<keyword evidence="4" id="KW-0472">Membrane</keyword>
<dbReference type="EMBL" id="JABSOD010000010">
    <property type="protein sequence ID" value="NRQ43246.1"/>
    <property type="molecule type" value="Genomic_DNA"/>
</dbReference>
<keyword evidence="4" id="KW-1133">Transmembrane helix</keyword>